<dbReference type="AlphaFoldDB" id="A0A1U7PSI6"/>
<proteinExistence type="inferred from homology"/>
<dbReference type="InterPro" id="IPR013538">
    <property type="entry name" value="ASHA1/2-like_C"/>
</dbReference>
<dbReference type="OrthoDB" id="9795306at2"/>
<evidence type="ECO:0000259" key="2">
    <source>
        <dbReference type="Pfam" id="PF08327"/>
    </source>
</evidence>
<dbReference type="EMBL" id="FTPU01000001">
    <property type="protein sequence ID" value="SIT95504.1"/>
    <property type="molecule type" value="Genomic_DNA"/>
</dbReference>
<feature type="domain" description="Activator of Hsp90 ATPase homologue 1/2-like C-terminal" evidence="2">
    <location>
        <begin position="23"/>
        <end position="159"/>
    </location>
</feature>
<name>A0A1U7PSI6_9FLAO</name>
<keyword evidence="4" id="KW-1185">Reference proteome</keyword>
<gene>
    <name evidence="3" type="ORF">SAMN05660493_00151</name>
</gene>
<evidence type="ECO:0000313" key="4">
    <source>
        <dbReference type="Proteomes" id="UP000187261"/>
    </source>
</evidence>
<evidence type="ECO:0000256" key="1">
    <source>
        <dbReference type="ARBA" id="ARBA00006817"/>
    </source>
</evidence>
<dbReference type="Proteomes" id="UP000187261">
    <property type="component" value="Unassembled WGS sequence"/>
</dbReference>
<organism evidence="3 4">
    <name type="scientific">Epilithonimonas bovis DSM 19482</name>
    <dbReference type="NCBI Taxonomy" id="1121284"/>
    <lineage>
        <taxon>Bacteria</taxon>
        <taxon>Pseudomonadati</taxon>
        <taxon>Bacteroidota</taxon>
        <taxon>Flavobacteriia</taxon>
        <taxon>Flavobacteriales</taxon>
        <taxon>Weeksellaceae</taxon>
        <taxon>Chryseobacterium group</taxon>
        <taxon>Epilithonimonas</taxon>
    </lineage>
</organism>
<comment type="similarity">
    <text evidence="1">Belongs to the AHA1 family.</text>
</comment>
<accession>A0A1U7PSI6</accession>
<dbReference type="InterPro" id="IPR023393">
    <property type="entry name" value="START-like_dom_sf"/>
</dbReference>
<reference evidence="4" key="1">
    <citation type="submission" date="2016-10" db="EMBL/GenBank/DDBJ databases">
        <authorList>
            <person name="Varghese N."/>
            <person name="Submissions S."/>
        </authorList>
    </citation>
    <scope>NUCLEOTIDE SEQUENCE [LARGE SCALE GENOMIC DNA]</scope>
    <source>
        <strain evidence="4">DSM 19482</strain>
    </source>
</reference>
<sequence length="162" mass="18562">MNSEIIFSKDSEAGIYVMKVYNADVATLWDHFTKPELLDQWWAPKPWKCETEKMDFRQNGTWLYAMKGPAGEKHFAIVGFGEIMPHRSIASTDAFADDKGMVRTDLPQTSWLIGFTGIEEGTRMTFNLNFNSAEEMNQILEMGFEEGFKMGLNQLEDLLSEE</sequence>
<evidence type="ECO:0000313" key="3">
    <source>
        <dbReference type="EMBL" id="SIT95504.1"/>
    </source>
</evidence>
<protein>
    <submittedName>
        <fullName evidence="3">Uncharacterized conserved protein YndB, AHSA1/START domain</fullName>
    </submittedName>
</protein>
<dbReference type="Pfam" id="PF08327">
    <property type="entry name" value="AHSA1"/>
    <property type="match status" value="1"/>
</dbReference>
<dbReference type="SUPFAM" id="SSF55961">
    <property type="entry name" value="Bet v1-like"/>
    <property type="match status" value="1"/>
</dbReference>
<dbReference type="RefSeq" id="WP_076781499.1">
    <property type="nucleotide sequence ID" value="NZ_FTPU01000001.1"/>
</dbReference>
<dbReference type="Gene3D" id="3.30.530.20">
    <property type="match status" value="1"/>
</dbReference>